<organism evidence="1 2">
    <name type="scientific">Collinsella aerofaciens</name>
    <dbReference type="NCBI Taxonomy" id="74426"/>
    <lineage>
        <taxon>Bacteria</taxon>
        <taxon>Bacillati</taxon>
        <taxon>Actinomycetota</taxon>
        <taxon>Coriobacteriia</taxon>
        <taxon>Coriobacteriales</taxon>
        <taxon>Coriobacteriaceae</taxon>
        <taxon>Collinsella</taxon>
    </lineage>
</organism>
<dbReference type="AlphaFoldDB" id="A0A5K1JBH8"/>
<protein>
    <recommendedName>
        <fullName evidence="3">DUF559 domain-containing protein</fullName>
    </recommendedName>
</protein>
<evidence type="ECO:0000313" key="1">
    <source>
        <dbReference type="EMBL" id="VWM01016.1"/>
    </source>
</evidence>
<reference evidence="1 2" key="1">
    <citation type="submission" date="2019-10" db="EMBL/GenBank/DDBJ databases">
        <authorList>
            <person name="Wolf R A."/>
        </authorList>
    </citation>
    <scope>NUCLEOTIDE SEQUENCE [LARGE SCALE GENOMIC DNA]</scope>
    <source>
        <strain evidence="1">Collinsella_aerofaciens_AK_138A</strain>
    </source>
</reference>
<evidence type="ECO:0008006" key="3">
    <source>
        <dbReference type="Google" id="ProtNLM"/>
    </source>
</evidence>
<dbReference type="RefSeq" id="WP_156063963.1">
    <property type="nucleotide sequence ID" value="NZ_CABWIH010000047.1"/>
</dbReference>
<gene>
    <name evidence="1" type="ORF">LMKDKBCB_00434</name>
</gene>
<proteinExistence type="predicted"/>
<accession>A0A5K1JBH8</accession>
<evidence type="ECO:0000313" key="2">
    <source>
        <dbReference type="Proteomes" id="UP000330807"/>
    </source>
</evidence>
<dbReference type="EMBL" id="CABWIH010000047">
    <property type="protein sequence ID" value="VWM01016.1"/>
    <property type="molecule type" value="Genomic_DNA"/>
</dbReference>
<dbReference type="Proteomes" id="UP000330807">
    <property type="component" value="Unassembled WGS sequence"/>
</dbReference>
<sequence>MDTPVLITHKTAWLVHHAPQDLVQSVAQHDYQIGARGLSTQQRTARIRQALTDCGIPTSMLETIDISVVFAFERIRANGVNCHVLGQNLPYDHIDELTPGIFITDEALTFVFAAEWMDRIEHLEYGYEVCGDYRMGFNPDDPYTEQPSTTSKDEIVELLDRHPGKPGATRARLALRHIYDYSASPMETASAIALSLPTSEGGVGIRGVELNKPLVIPKRLWHCTKTRTLKIDALIAYKRKELGIEYKGGFHDEVERKGADAEREAVLAQMGYRIVTLTSTQFASQLAFHRAMNNIREALGMPRCVDVEYQRKQNELRKVLIRNWKSDQAEESPSE</sequence>
<name>A0A5K1JBH8_9ACTN</name>